<comment type="similarity">
    <text evidence="2">Belongs to the auxin efflux carrier (TC 2.A.69) family.</text>
</comment>
<evidence type="ECO:0000256" key="5">
    <source>
        <dbReference type="ARBA" id="ARBA00022692"/>
    </source>
</evidence>
<accession>A0A347VPX7</accession>
<dbReference type="Gene3D" id="1.20.1530.20">
    <property type="match status" value="1"/>
</dbReference>
<reference evidence="9 12" key="4">
    <citation type="submission" date="2019-12" db="EMBL/GenBank/DDBJ databases">
        <title>Multi-Generational Helicobacter saguini Isolates.</title>
        <authorList>
            <person name="Mannion A."/>
            <person name="Shen Z."/>
            <person name="Fox J.G."/>
        </authorList>
    </citation>
    <scope>NUCLEOTIDE SEQUENCE [LARGE SCALE GENOMIC DNA]</scope>
    <source>
        <strain evidence="9">16-048</strain>
        <strain evidence="12">16-048 (F4)</strain>
    </source>
</reference>
<dbReference type="Pfam" id="PF03547">
    <property type="entry name" value="Mem_trans"/>
    <property type="match status" value="1"/>
</dbReference>
<feature type="transmembrane region" description="Helical" evidence="8">
    <location>
        <begin position="6"/>
        <end position="24"/>
    </location>
</feature>
<evidence type="ECO:0000313" key="11">
    <source>
        <dbReference type="Proteomes" id="UP000029714"/>
    </source>
</evidence>
<evidence type="ECO:0000256" key="1">
    <source>
        <dbReference type="ARBA" id="ARBA00004651"/>
    </source>
</evidence>
<evidence type="ECO:0000313" key="12">
    <source>
        <dbReference type="Proteomes" id="UP000477070"/>
    </source>
</evidence>
<evidence type="ECO:0000313" key="10">
    <source>
        <dbReference type="EMBL" id="TLD95315.1"/>
    </source>
</evidence>
<dbReference type="Proteomes" id="UP000029714">
    <property type="component" value="Unassembled WGS sequence"/>
</dbReference>
<keyword evidence="7 8" id="KW-0472">Membrane</keyword>
<feature type="transmembrane region" description="Helical" evidence="8">
    <location>
        <begin position="218"/>
        <end position="240"/>
    </location>
</feature>
<evidence type="ECO:0000313" key="9">
    <source>
        <dbReference type="EMBL" id="MWV70373.1"/>
    </source>
</evidence>
<feature type="transmembrane region" description="Helical" evidence="8">
    <location>
        <begin position="31"/>
        <end position="52"/>
    </location>
</feature>
<keyword evidence="6 8" id="KW-1133">Transmembrane helix</keyword>
<feature type="transmembrane region" description="Helical" evidence="8">
    <location>
        <begin position="91"/>
        <end position="110"/>
    </location>
</feature>
<dbReference type="EMBL" id="JRMP02000003">
    <property type="protein sequence ID" value="TLD95315.1"/>
    <property type="molecule type" value="Genomic_DNA"/>
</dbReference>
<dbReference type="GO" id="GO:0005886">
    <property type="term" value="C:plasma membrane"/>
    <property type="evidence" value="ECO:0007669"/>
    <property type="project" value="UniProtKB-SubCell"/>
</dbReference>
<protein>
    <submittedName>
        <fullName evidence="10">AEC family transporter</fullName>
    </submittedName>
</protein>
<gene>
    <name evidence="9" type="ORF">DCO61_10285</name>
    <name evidence="10" type="ORF">LS64_002930</name>
</gene>
<feature type="transmembrane region" description="Helical" evidence="8">
    <location>
        <begin position="122"/>
        <end position="142"/>
    </location>
</feature>
<dbReference type="InterPro" id="IPR004776">
    <property type="entry name" value="Mem_transp_PIN-like"/>
</dbReference>
<reference evidence="10 11" key="1">
    <citation type="journal article" date="2014" name="Genome Announc.">
        <title>Draft genome sequences of eight enterohepatic helicobacter species isolated from both laboratory and wild rodents.</title>
        <authorList>
            <person name="Sheh A."/>
            <person name="Shen Z."/>
            <person name="Fox J.G."/>
        </authorList>
    </citation>
    <scope>NUCLEOTIDE SEQUENCE [LARGE SCALE GENOMIC DNA]</scope>
    <source>
        <strain evidence="10 11">MIT 97-6194</strain>
    </source>
</reference>
<name>A0A347VPX7_9HELI</name>
<reference evidence="10 11" key="2">
    <citation type="journal article" date="2016" name="Infect. Immun.">
        <title>Helicobacter saguini, a Novel Helicobacter Isolated from Cotton-Top Tamarins with Ulcerative Colitis, Has Proinflammatory Properties and Induces Typhlocolitis and Dysplasia in Gnotobiotic IL-10-/- Mice.</title>
        <authorList>
            <person name="Shen Z."/>
            <person name="Mannion A."/>
            <person name="Whary M.T."/>
            <person name="Muthupalani S."/>
            <person name="Sheh A."/>
            <person name="Feng Y."/>
            <person name="Gong G."/>
            <person name="Vandamme P."/>
            <person name="Holcombe H.R."/>
            <person name="Paster B.J."/>
            <person name="Fox J.G."/>
        </authorList>
    </citation>
    <scope>NUCLEOTIDE SEQUENCE [LARGE SCALE GENOMIC DNA]</scope>
    <source>
        <strain evidence="10 11">MIT 97-6194</strain>
    </source>
</reference>
<evidence type="ECO:0000256" key="2">
    <source>
        <dbReference type="ARBA" id="ARBA00010145"/>
    </source>
</evidence>
<dbReference type="PANTHER" id="PTHR36838:SF1">
    <property type="entry name" value="SLR1864 PROTEIN"/>
    <property type="match status" value="1"/>
</dbReference>
<reference evidence="10" key="3">
    <citation type="submission" date="2018-04" db="EMBL/GenBank/DDBJ databases">
        <authorList>
            <person name="Sheh A."/>
            <person name="Shen Z."/>
            <person name="Mannion A.J."/>
            <person name="Fox J.G."/>
        </authorList>
    </citation>
    <scope>NUCLEOTIDE SEQUENCE</scope>
    <source>
        <strain evidence="10">MIT 97-6194</strain>
    </source>
</reference>
<dbReference type="RefSeq" id="WP_034571550.1">
    <property type="nucleotide sequence ID" value="NZ_JRMP02000003.1"/>
</dbReference>
<comment type="subcellular location">
    <subcellularLocation>
        <location evidence="1">Cell membrane</location>
        <topology evidence="1">Multi-pass membrane protein</topology>
    </subcellularLocation>
</comment>
<evidence type="ECO:0000256" key="6">
    <source>
        <dbReference type="ARBA" id="ARBA00022989"/>
    </source>
</evidence>
<feature type="transmembrane region" description="Helical" evidence="8">
    <location>
        <begin position="163"/>
        <end position="181"/>
    </location>
</feature>
<dbReference type="AlphaFoldDB" id="A0A347VPX7"/>
<feature type="transmembrane region" description="Helical" evidence="8">
    <location>
        <begin position="277"/>
        <end position="297"/>
    </location>
</feature>
<organism evidence="10 11">
    <name type="scientific">Helicobacter saguini</name>
    <dbReference type="NCBI Taxonomy" id="1548018"/>
    <lineage>
        <taxon>Bacteria</taxon>
        <taxon>Pseudomonadati</taxon>
        <taxon>Campylobacterota</taxon>
        <taxon>Epsilonproteobacteria</taxon>
        <taxon>Campylobacterales</taxon>
        <taxon>Helicobacteraceae</taxon>
        <taxon>Helicobacter</taxon>
    </lineage>
</organism>
<dbReference type="InterPro" id="IPR038770">
    <property type="entry name" value="Na+/solute_symporter_sf"/>
</dbReference>
<keyword evidence="5 8" id="KW-0812">Transmembrane</keyword>
<dbReference type="STRING" id="1548018.LS64_05815"/>
<keyword evidence="4" id="KW-1003">Cell membrane</keyword>
<keyword evidence="3" id="KW-0813">Transport</keyword>
<evidence type="ECO:0000256" key="7">
    <source>
        <dbReference type="ARBA" id="ARBA00023136"/>
    </source>
</evidence>
<sequence length="301" mass="32636">MLLAMYSIFTFIFIGYAAKILNLIGNQQSGILLGFLINFALPAQVFNGTYHAPIHLDFMLVCLTSIVCNAITGLVLFFIAKLLKLDKSTTMVFCVMGALGNTLFLGLPFVKGALGEDYANQVVIFDQFVTGIPFAFIGPIVLSLGGKNKFSLKAVAFRLAKSPLFLALICGLSFRLVPFHIPDWVFVPLKSLAQTATPVALFAIGVQMSLRAFLDWKLTAVVLSGKMLVAPLLLFAFVMLTKGEFSDIWRMSLIEVGMPPLVSGVAILLAAGFNGKLALNTVTFGLILSFVTTPLWLHLSS</sequence>
<evidence type="ECO:0000256" key="3">
    <source>
        <dbReference type="ARBA" id="ARBA00022448"/>
    </source>
</evidence>
<comment type="caution">
    <text evidence="10">The sequence shown here is derived from an EMBL/GenBank/DDBJ whole genome shotgun (WGS) entry which is preliminary data.</text>
</comment>
<feature type="transmembrane region" description="Helical" evidence="8">
    <location>
        <begin position="58"/>
        <end position="79"/>
    </location>
</feature>
<dbReference type="EMBL" id="QBIU01000002">
    <property type="protein sequence ID" value="MWV70373.1"/>
    <property type="molecule type" value="Genomic_DNA"/>
</dbReference>
<proteinExistence type="inferred from homology"/>
<keyword evidence="11" id="KW-1185">Reference proteome</keyword>
<dbReference type="GO" id="GO:0055085">
    <property type="term" value="P:transmembrane transport"/>
    <property type="evidence" value="ECO:0007669"/>
    <property type="project" value="InterPro"/>
</dbReference>
<feature type="transmembrane region" description="Helical" evidence="8">
    <location>
        <begin position="252"/>
        <end position="271"/>
    </location>
</feature>
<evidence type="ECO:0000256" key="4">
    <source>
        <dbReference type="ARBA" id="ARBA00022475"/>
    </source>
</evidence>
<dbReference type="OrthoDB" id="9786183at2"/>
<evidence type="ECO:0000256" key="8">
    <source>
        <dbReference type="SAM" id="Phobius"/>
    </source>
</evidence>
<dbReference type="PANTHER" id="PTHR36838">
    <property type="entry name" value="AUXIN EFFLUX CARRIER FAMILY PROTEIN"/>
    <property type="match status" value="1"/>
</dbReference>
<dbReference type="Proteomes" id="UP000477070">
    <property type="component" value="Unassembled WGS sequence"/>
</dbReference>